<proteinExistence type="predicted"/>
<dbReference type="AlphaFoldDB" id="A0A6J2FMF5"/>
<evidence type="ECO:0000313" key="3">
    <source>
        <dbReference type="RefSeq" id="XP_027481099.1"/>
    </source>
</evidence>
<dbReference type="RefSeq" id="XP_027481099.1">
    <property type="nucleotide sequence ID" value="XM_027625298.2"/>
</dbReference>
<name>A0A6J2FMF5_ZALCA</name>
<keyword evidence="2" id="KW-1185">Reference proteome</keyword>
<dbReference type="Proteomes" id="UP000515165">
    <property type="component" value="Chromosome 16"/>
</dbReference>
<feature type="compositionally biased region" description="Low complexity" evidence="1">
    <location>
        <begin position="12"/>
        <end position="28"/>
    </location>
</feature>
<protein>
    <submittedName>
        <fullName evidence="3">Translation initiation factor IF-2-like isoform X2</fullName>
    </submittedName>
</protein>
<feature type="compositionally biased region" description="Gly residues" evidence="1">
    <location>
        <begin position="55"/>
        <end position="64"/>
    </location>
</feature>
<evidence type="ECO:0000256" key="1">
    <source>
        <dbReference type="SAM" id="MobiDB-lite"/>
    </source>
</evidence>
<evidence type="ECO:0000313" key="2">
    <source>
        <dbReference type="Proteomes" id="UP000515165"/>
    </source>
</evidence>
<accession>A0A6J2FMF5</accession>
<organism evidence="2 3">
    <name type="scientific">Zalophus californianus</name>
    <name type="common">California sealion</name>
    <dbReference type="NCBI Taxonomy" id="9704"/>
    <lineage>
        <taxon>Eukaryota</taxon>
        <taxon>Metazoa</taxon>
        <taxon>Chordata</taxon>
        <taxon>Craniata</taxon>
        <taxon>Vertebrata</taxon>
        <taxon>Euteleostomi</taxon>
        <taxon>Mammalia</taxon>
        <taxon>Eutheria</taxon>
        <taxon>Laurasiatheria</taxon>
        <taxon>Carnivora</taxon>
        <taxon>Caniformia</taxon>
        <taxon>Pinnipedia</taxon>
        <taxon>Otariidae</taxon>
        <taxon>Zalophus</taxon>
    </lineage>
</organism>
<dbReference type="GeneID" id="113939359"/>
<sequence length="99" mass="10154">MAPRGEGAPSFSLARRPGRSGPRPSLASDPALRCGAARGPCTPAGAGKRGRWAGESGGAGGRGSGAEPRWREPEDSGGTWSSRQALNSAQYLSAYRIQS</sequence>
<gene>
    <name evidence="3" type="primary">LOC113939359</name>
</gene>
<feature type="region of interest" description="Disordered" evidence="1">
    <location>
        <begin position="1"/>
        <end position="83"/>
    </location>
</feature>
<reference evidence="3" key="1">
    <citation type="submission" date="2025-08" db="UniProtKB">
        <authorList>
            <consortium name="RefSeq"/>
        </authorList>
    </citation>
    <scope>IDENTIFICATION</scope>
    <source>
        <tissue evidence="3">Blood</tissue>
    </source>
</reference>